<dbReference type="CDD" id="cd11386">
    <property type="entry name" value="MCP_signal"/>
    <property type="match status" value="1"/>
</dbReference>
<evidence type="ECO:0000256" key="7">
    <source>
        <dbReference type="ARBA" id="ARBA00023224"/>
    </source>
</evidence>
<dbReference type="SMART" id="SM00283">
    <property type="entry name" value="MA"/>
    <property type="match status" value="1"/>
</dbReference>
<dbReference type="InterPro" id="IPR004089">
    <property type="entry name" value="MCPsignal_dom"/>
</dbReference>
<dbReference type="CDD" id="cd18773">
    <property type="entry name" value="PDC1_HK_sensor"/>
    <property type="match status" value="1"/>
</dbReference>
<evidence type="ECO:0000256" key="8">
    <source>
        <dbReference type="ARBA" id="ARBA00029447"/>
    </source>
</evidence>
<keyword evidence="3" id="KW-0145">Chemotaxis</keyword>
<dbReference type="InterPro" id="IPR029151">
    <property type="entry name" value="Sensor-like_sf"/>
</dbReference>
<dbReference type="HOGENOM" id="CLU_000445_107_19_9"/>
<dbReference type="PROSITE" id="PS50111">
    <property type="entry name" value="CHEMOTAXIS_TRANSDUC_2"/>
    <property type="match status" value="1"/>
</dbReference>
<feature type="coiled-coil region" evidence="10">
    <location>
        <begin position="583"/>
        <end position="659"/>
    </location>
</feature>
<dbReference type="SMART" id="SM00304">
    <property type="entry name" value="HAMP"/>
    <property type="match status" value="1"/>
</dbReference>
<dbReference type="PANTHER" id="PTHR32089">
    <property type="entry name" value="METHYL-ACCEPTING CHEMOTAXIS PROTEIN MCPB"/>
    <property type="match status" value="1"/>
</dbReference>
<protein>
    <submittedName>
        <fullName evidence="14">Methyl-accepting chemotaxis sensory transducer with Cache sensor</fullName>
    </submittedName>
</protein>
<dbReference type="SUPFAM" id="SSF58104">
    <property type="entry name" value="Methyl-accepting chemotaxis protein (MCP) signaling domain"/>
    <property type="match status" value="1"/>
</dbReference>
<feature type="transmembrane region" description="Helical" evidence="11">
    <location>
        <begin position="284"/>
        <end position="304"/>
    </location>
</feature>
<dbReference type="RefSeq" id="WP_013778704.1">
    <property type="nucleotide sequence ID" value="NC_015519.1"/>
</dbReference>
<evidence type="ECO:0000256" key="2">
    <source>
        <dbReference type="ARBA" id="ARBA00022475"/>
    </source>
</evidence>
<dbReference type="PANTHER" id="PTHR32089:SF112">
    <property type="entry name" value="LYSOZYME-LIKE PROTEIN-RELATED"/>
    <property type="match status" value="1"/>
</dbReference>
<evidence type="ECO:0000256" key="4">
    <source>
        <dbReference type="ARBA" id="ARBA00022692"/>
    </source>
</evidence>
<sequence length="665" mass="72863">MKIRDKIATAMVAICVCAILSVTLVNYNLSIKGLKQETNDKIQGIAAITAKGLDEWMAIQKTSLKEIASSLIYNSNYDYDYVHDYLERRMQENDGNTYYICLNDGTFIDGSGWIPGDDFVPTERGWYKAAVSEDELCISDAYVDARTGDIVITMSMPLKKDGAFLGVLASDIYIDYLIDVISKVKVGEDSYAFLADNNGNILTHANKEYNPSAEGFNNIGNIIDGKLANILAQDKPVLESREVTDFDGINRLFYFDDMEESGWKVGLAISAKETLKTVNNVAKLTLIISIVIITLALFISIYIANSTSKPIKELAMIAEDIGNLNLTKDIDVKNIKRKDEIGDIMRVYQTMIERLRSFMNNIKDVILNSENISQMIASSAQQVAAASEEISATIQQVAGGAAEQAEEAAEVVNIAHTLEEKLQDMVEVYKKTHESTKDMKRKNETGINTVLQIKEKFKENVKASTAVEESIEAISEKSESISKIVETINSIADQTNLLALNAAIEAARAGDAGRGFAVVAEEIRKLAEESGDATKDIGETIKDILTVISKAHETIASAGELVEEINLSVEETVGVFDTIKASSDETIVQIEALNKDILELEDAERNVLSAAENISAITQESAAGLQEVSASTEEQTSSIEEVTASIQELDDTIKRLAESIKVFKV</sequence>
<dbReference type="Proteomes" id="UP000010802">
    <property type="component" value="Chromosome"/>
</dbReference>
<dbReference type="eggNOG" id="COG0840">
    <property type="taxonomic scope" value="Bacteria"/>
</dbReference>
<evidence type="ECO:0000259" key="12">
    <source>
        <dbReference type="PROSITE" id="PS50111"/>
    </source>
</evidence>
<dbReference type="Pfam" id="PF00015">
    <property type="entry name" value="MCPsignal"/>
    <property type="match status" value="1"/>
</dbReference>
<dbReference type="GO" id="GO:0006935">
    <property type="term" value="P:chemotaxis"/>
    <property type="evidence" value="ECO:0007669"/>
    <property type="project" value="UniProtKB-KW"/>
</dbReference>
<name>F4LWR0_TEPAE</name>
<evidence type="ECO:0000256" key="5">
    <source>
        <dbReference type="ARBA" id="ARBA00022989"/>
    </source>
</evidence>
<proteinExistence type="inferred from homology"/>
<dbReference type="KEGG" id="tep:TepRe1_1646"/>
<feature type="domain" description="Methyl-accepting transducer" evidence="12">
    <location>
        <begin position="379"/>
        <end position="636"/>
    </location>
</feature>
<keyword evidence="4 11" id="KW-0812">Transmembrane</keyword>
<keyword evidence="7 9" id="KW-0807">Transducer</keyword>
<dbReference type="Pfam" id="PF00672">
    <property type="entry name" value="HAMP"/>
    <property type="match status" value="1"/>
</dbReference>
<dbReference type="EMBL" id="HF563609">
    <property type="protein sequence ID" value="CDI40809.1"/>
    <property type="molecule type" value="Genomic_DNA"/>
</dbReference>
<dbReference type="SUPFAM" id="SSF103190">
    <property type="entry name" value="Sensory domain-like"/>
    <property type="match status" value="1"/>
</dbReference>
<feature type="domain" description="HAMP" evidence="13">
    <location>
        <begin position="305"/>
        <end position="360"/>
    </location>
</feature>
<evidence type="ECO:0000256" key="9">
    <source>
        <dbReference type="PROSITE-ProRule" id="PRU00284"/>
    </source>
</evidence>
<keyword evidence="6 11" id="KW-0472">Membrane</keyword>
<dbReference type="Gene3D" id="1.10.287.950">
    <property type="entry name" value="Methyl-accepting chemotaxis protein"/>
    <property type="match status" value="1"/>
</dbReference>
<dbReference type="CDD" id="cd06225">
    <property type="entry name" value="HAMP"/>
    <property type="match status" value="1"/>
</dbReference>
<evidence type="ECO:0000256" key="6">
    <source>
        <dbReference type="ARBA" id="ARBA00023136"/>
    </source>
</evidence>
<dbReference type="CDD" id="cd18774">
    <property type="entry name" value="PDC2_HK_sensor"/>
    <property type="match status" value="1"/>
</dbReference>
<feature type="transmembrane region" description="Helical" evidence="11">
    <location>
        <begin position="7"/>
        <end position="29"/>
    </location>
</feature>
<keyword evidence="10" id="KW-0175">Coiled coil</keyword>
<evidence type="ECO:0000313" key="15">
    <source>
        <dbReference type="Proteomes" id="UP000010802"/>
    </source>
</evidence>
<dbReference type="GO" id="GO:0005886">
    <property type="term" value="C:plasma membrane"/>
    <property type="evidence" value="ECO:0007669"/>
    <property type="project" value="UniProtKB-SubCell"/>
</dbReference>
<dbReference type="PROSITE" id="PS50885">
    <property type="entry name" value="HAMP"/>
    <property type="match status" value="1"/>
</dbReference>
<reference evidence="15" key="1">
    <citation type="journal article" date="2013" name="Genome Announc.">
        <title>First genome sequence of a syntrophic acetate-oxidizing bacterium, Tepidanaerobacter acetatoxydans strain Re1.</title>
        <authorList>
            <person name="Manzoor S."/>
            <person name="Bongcam-Rudloff E."/>
            <person name="Schnurer A."/>
            <person name="Muller B."/>
        </authorList>
    </citation>
    <scope>NUCLEOTIDE SEQUENCE [LARGE SCALE GENOMIC DNA]</scope>
    <source>
        <strain evidence="15">Re1</strain>
    </source>
</reference>
<evidence type="ECO:0000256" key="11">
    <source>
        <dbReference type="SAM" id="Phobius"/>
    </source>
</evidence>
<dbReference type="STRING" id="1209989.TepRe1_1646"/>
<keyword evidence="15" id="KW-1185">Reference proteome</keyword>
<dbReference type="Gene3D" id="3.30.450.20">
    <property type="entry name" value="PAS domain"/>
    <property type="match status" value="2"/>
</dbReference>
<evidence type="ECO:0000256" key="10">
    <source>
        <dbReference type="SAM" id="Coils"/>
    </source>
</evidence>
<dbReference type="Pfam" id="PF02743">
    <property type="entry name" value="dCache_1"/>
    <property type="match status" value="1"/>
</dbReference>
<comment type="similarity">
    <text evidence="8">Belongs to the methyl-accepting chemotaxis (MCP) protein family.</text>
</comment>
<gene>
    <name evidence="14" type="ordered locus">TEPIRE1_1771</name>
</gene>
<dbReference type="InterPro" id="IPR003660">
    <property type="entry name" value="HAMP_dom"/>
</dbReference>
<dbReference type="OrthoDB" id="9814363at2"/>
<accession>F4LWR0</accession>
<dbReference type="InterPro" id="IPR033479">
    <property type="entry name" value="dCache_1"/>
</dbReference>
<dbReference type="GO" id="GO:0007165">
    <property type="term" value="P:signal transduction"/>
    <property type="evidence" value="ECO:0007669"/>
    <property type="project" value="UniProtKB-KW"/>
</dbReference>
<evidence type="ECO:0000256" key="1">
    <source>
        <dbReference type="ARBA" id="ARBA00004651"/>
    </source>
</evidence>
<evidence type="ECO:0000259" key="13">
    <source>
        <dbReference type="PROSITE" id="PS50885"/>
    </source>
</evidence>
<keyword evidence="2" id="KW-1003">Cell membrane</keyword>
<keyword evidence="5 11" id="KW-1133">Transmembrane helix</keyword>
<comment type="subcellular location">
    <subcellularLocation>
        <location evidence="1">Cell membrane</location>
        <topology evidence="1">Multi-pass membrane protein</topology>
    </subcellularLocation>
</comment>
<organism evidence="14 15">
    <name type="scientific">Tepidanaerobacter acetatoxydans (strain DSM 21804 / JCM 16047 / Re1)</name>
    <dbReference type="NCBI Taxonomy" id="1209989"/>
    <lineage>
        <taxon>Bacteria</taxon>
        <taxon>Bacillati</taxon>
        <taxon>Bacillota</taxon>
        <taxon>Clostridia</taxon>
        <taxon>Thermosediminibacterales</taxon>
        <taxon>Tepidanaerobacteraceae</taxon>
        <taxon>Tepidanaerobacter</taxon>
    </lineage>
</organism>
<dbReference type="KEGG" id="tae:TepiRe1_1771"/>
<evidence type="ECO:0000313" key="14">
    <source>
        <dbReference type="EMBL" id="CDI40809.1"/>
    </source>
</evidence>
<dbReference type="AlphaFoldDB" id="F4LWR0"/>
<evidence type="ECO:0000256" key="3">
    <source>
        <dbReference type="ARBA" id="ARBA00022500"/>
    </source>
</evidence>